<dbReference type="Gene3D" id="3.30.70.270">
    <property type="match status" value="1"/>
</dbReference>
<organism evidence="4 5">
    <name type="scientific">Paractinoplanes durhamensis</name>
    <dbReference type="NCBI Taxonomy" id="113563"/>
    <lineage>
        <taxon>Bacteria</taxon>
        <taxon>Bacillati</taxon>
        <taxon>Actinomycetota</taxon>
        <taxon>Actinomycetes</taxon>
        <taxon>Micromonosporales</taxon>
        <taxon>Micromonosporaceae</taxon>
        <taxon>Paractinoplanes</taxon>
    </lineage>
</organism>
<feature type="transmembrane region" description="Helical" evidence="1">
    <location>
        <begin position="246"/>
        <end position="265"/>
    </location>
</feature>
<dbReference type="Pfam" id="PF00563">
    <property type="entry name" value="EAL"/>
    <property type="match status" value="1"/>
</dbReference>
<feature type="domain" description="GGDEF" evidence="3">
    <location>
        <begin position="337"/>
        <end position="468"/>
    </location>
</feature>
<feature type="transmembrane region" description="Helical" evidence="1">
    <location>
        <begin position="97"/>
        <end position="114"/>
    </location>
</feature>
<dbReference type="SMART" id="SM00052">
    <property type="entry name" value="EAL"/>
    <property type="match status" value="1"/>
</dbReference>
<dbReference type="CDD" id="cd01948">
    <property type="entry name" value="EAL"/>
    <property type="match status" value="1"/>
</dbReference>
<dbReference type="NCBIfam" id="TIGR00254">
    <property type="entry name" value="GGDEF"/>
    <property type="match status" value="1"/>
</dbReference>
<dbReference type="PROSITE" id="PS50887">
    <property type="entry name" value="GGDEF"/>
    <property type="match status" value="1"/>
</dbReference>
<dbReference type="InterPro" id="IPR035919">
    <property type="entry name" value="EAL_sf"/>
</dbReference>
<dbReference type="PANTHER" id="PTHR44757">
    <property type="entry name" value="DIGUANYLATE CYCLASE DGCP"/>
    <property type="match status" value="1"/>
</dbReference>
<dbReference type="InterPro" id="IPR052155">
    <property type="entry name" value="Biofilm_reg_signaling"/>
</dbReference>
<feature type="transmembrane region" description="Helical" evidence="1">
    <location>
        <begin position="214"/>
        <end position="234"/>
    </location>
</feature>
<dbReference type="SUPFAM" id="SSF55073">
    <property type="entry name" value="Nucleotide cyclase"/>
    <property type="match status" value="1"/>
</dbReference>
<dbReference type="Pfam" id="PF00990">
    <property type="entry name" value="GGDEF"/>
    <property type="match status" value="1"/>
</dbReference>
<dbReference type="InterPro" id="IPR029787">
    <property type="entry name" value="Nucleotide_cyclase"/>
</dbReference>
<sequence length="730" mass="77474">MTRIRQDVLAAWCTVGLGVVAGYQFVPIGTPAAAYVYDALALAVVIALVVRAVQGGGSRLGWSLIAAAAASRLLGDVTYEIYRQVLHRSPWQSPADVFYLLAYPLLVAGALRLAHRRLRLDRAGYLDAAVIAGGLGLVWWLFVIEPMTDPTLLAIAYPTFDIVLIALVARLLIGAGVRRTAVTAVVGGVLCLVGSDIVTFVLPGLGLPEGLVAIGWMLANVLFGAAAILPRVDVPGEDDVTGSPRYGRITILVSCMLLIPTMIFVQDARVGHADGWAEIGCAAAVLVLLVAARMTGFVVRLRRQAGQMEQLALRDDLTGLANRRQFEQRLAEAVADGEPQVALLDLTGFKAVNDRFGHAVGDQLLAAVAGRFTAALRGTDLVARMGGDEFAVLIPDASAETGDSVAARLVAALRAPIPAGGQELLISGCIGIASAPGATDPGELLRRADVAMYAAKAAGRPWLRFTEDLDDRAGEKARLGADIRLAIDSEQFRLVYQPIVTLPAGDIVGVETLIRWQHPTRGFVSPVDFIPVAEENGLIVELGEWILRRACEQAVWWRDTLAGRAPLHVAVNVSARQLAEPDFARTVASVLASTGMISSNLTVEITETAVFGGGQAVETVKALRDLGVKISLDDFGTGHSSLGLLRTLPVDALKVDKQFVDTVTMAGEHAVIATALIQVADGLHLAAVAEGVETAEQAAELHRLGYRFAQGYHFGRPVEDPFREVALAVA</sequence>
<dbReference type="EMBL" id="BOML01000021">
    <property type="protein sequence ID" value="GIE01177.1"/>
    <property type="molecule type" value="Genomic_DNA"/>
</dbReference>
<proteinExistence type="predicted"/>
<gene>
    <name evidence="4" type="ORF">Adu01nite_25270</name>
</gene>
<protein>
    <submittedName>
        <fullName evidence="4">Uncharacterized protein</fullName>
    </submittedName>
</protein>
<evidence type="ECO:0000256" key="1">
    <source>
        <dbReference type="SAM" id="Phobius"/>
    </source>
</evidence>
<dbReference type="CDD" id="cd01949">
    <property type="entry name" value="GGDEF"/>
    <property type="match status" value="1"/>
</dbReference>
<dbReference type="InterPro" id="IPR001633">
    <property type="entry name" value="EAL_dom"/>
</dbReference>
<dbReference type="InterPro" id="IPR043128">
    <property type="entry name" value="Rev_trsase/Diguanyl_cyclase"/>
</dbReference>
<dbReference type="InterPro" id="IPR000160">
    <property type="entry name" value="GGDEF_dom"/>
</dbReference>
<feature type="transmembrane region" description="Helical" evidence="1">
    <location>
        <begin position="60"/>
        <end position="77"/>
    </location>
</feature>
<feature type="transmembrane region" description="Helical" evidence="1">
    <location>
        <begin position="123"/>
        <end position="142"/>
    </location>
</feature>
<dbReference type="SMART" id="SM00267">
    <property type="entry name" value="GGDEF"/>
    <property type="match status" value="1"/>
</dbReference>
<accession>A0ABQ3YUG0</accession>
<feature type="transmembrane region" description="Helical" evidence="1">
    <location>
        <begin position="154"/>
        <end position="173"/>
    </location>
</feature>
<feature type="transmembrane region" description="Helical" evidence="1">
    <location>
        <begin position="180"/>
        <end position="202"/>
    </location>
</feature>
<feature type="transmembrane region" description="Helical" evidence="1">
    <location>
        <begin position="277"/>
        <end position="299"/>
    </location>
</feature>
<keyword evidence="5" id="KW-1185">Reference proteome</keyword>
<keyword evidence="1" id="KW-0472">Membrane</keyword>
<evidence type="ECO:0000259" key="3">
    <source>
        <dbReference type="PROSITE" id="PS50887"/>
    </source>
</evidence>
<keyword evidence="1" id="KW-0812">Transmembrane</keyword>
<evidence type="ECO:0000313" key="5">
    <source>
        <dbReference type="Proteomes" id="UP000637628"/>
    </source>
</evidence>
<name>A0ABQ3YUG0_9ACTN</name>
<dbReference type="PROSITE" id="PS50883">
    <property type="entry name" value="EAL"/>
    <property type="match status" value="1"/>
</dbReference>
<dbReference type="Proteomes" id="UP000637628">
    <property type="component" value="Unassembled WGS sequence"/>
</dbReference>
<evidence type="ECO:0000313" key="4">
    <source>
        <dbReference type="EMBL" id="GIE01177.1"/>
    </source>
</evidence>
<dbReference type="RefSeq" id="WP_203726791.1">
    <property type="nucleotide sequence ID" value="NZ_BAAATX010000025.1"/>
</dbReference>
<dbReference type="PANTHER" id="PTHR44757:SF2">
    <property type="entry name" value="BIOFILM ARCHITECTURE MAINTENANCE PROTEIN MBAA"/>
    <property type="match status" value="1"/>
</dbReference>
<comment type="caution">
    <text evidence="4">The sequence shown here is derived from an EMBL/GenBank/DDBJ whole genome shotgun (WGS) entry which is preliminary data.</text>
</comment>
<keyword evidence="1" id="KW-1133">Transmembrane helix</keyword>
<feature type="transmembrane region" description="Helical" evidence="1">
    <location>
        <begin position="7"/>
        <end position="26"/>
    </location>
</feature>
<evidence type="ECO:0000259" key="2">
    <source>
        <dbReference type="PROSITE" id="PS50883"/>
    </source>
</evidence>
<dbReference type="Gene3D" id="3.20.20.450">
    <property type="entry name" value="EAL domain"/>
    <property type="match status" value="1"/>
</dbReference>
<feature type="domain" description="EAL" evidence="2">
    <location>
        <begin position="476"/>
        <end position="730"/>
    </location>
</feature>
<reference evidence="4 5" key="1">
    <citation type="submission" date="2021-01" db="EMBL/GenBank/DDBJ databases">
        <title>Whole genome shotgun sequence of Actinoplanes durhamensis NBRC 14914.</title>
        <authorList>
            <person name="Komaki H."/>
            <person name="Tamura T."/>
        </authorList>
    </citation>
    <scope>NUCLEOTIDE SEQUENCE [LARGE SCALE GENOMIC DNA]</scope>
    <source>
        <strain evidence="4 5">NBRC 14914</strain>
    </source>
</reference>
<dbReference type="SUPFAM" id="SSF141868">
    <property type="entry name" value="EAL domain-like"/>
    <property type="match status" value="1"/>
</dbReference>
<feature type="transmembrane region" description="Helical" evidence="1">
    <location>
        <begin position="32"/>
        <end position="53"/>
    </location>
</feature>